<keyword evidence="3" id="KW-1015">Disulfide bond</keyword>
<dbReference type="Gene3D" id="2.60.120.290">
    <property type="entry name" value="Spermadhesin, CUB domain"/>
    <property type="match status" value="5"/>
</dbReference>
<dbReference type="PANTHER" id="PTHR24251">
    <property type="entry name" value="OVOCHYMASE-RELATED"/>
    <property type="match status" value="1"/>
</dbReference>
<evidence type="ECO:0000256" key="4">
    <source>
        <dbReference type="ARBA" id="ARBA00023180"/>
    </source>
</evidence>
<dbReference type="Proteomes" id="UP001054945">
    <property type="component" value="Unassembled WGS sequence"/>
</dbReference>
<evidence type="ECO:0000313" key="7">
    <source>
        <dbReference type="EMBL" id="GIX69294.1"/>
    </source>
</evidence>
<keyword evidence="2" id="KW-0677">Repeat</keyword>
<dbReference type="PROSITE" id="PS01180">
    <property type="entry name" value="CUB"/>
    <property type="match status" value="5"/>
</dbReference>
<dbReference type="AlphaFoldDB" id="A0AAV4MAA1"/>
<dbReference type="Pfam" id="PF00431">
    <property type="entry name" value="CUB"/>
    <property type="match status" value="5"/>
</dbReference>
<dbReference type="PANTHER" id="PTHR24251:SF40">
    <property type="entry name" value="CUB DOMAIN-CONTAINING PROTEIN"/>
    <property type="match status" value="1"/>
</dbReference>
<dbReference type="SMART" id="SM00042">
    <property type="entry name" value="CUB"/>
    <property type="match status" value="5"/>
</dbReference>
<gene>
    <name evidence="7" type="primary">Cubn</name>
    <name evidence="7" type="ORF">CEXT_115471</name>
</gene>
<dbReference type="CDD" id="cd00041">
    <property type="entry name" value="CUB"/>
    <property type="match status" value="4"/>
</dbReference>
<dbReference type="InterPro" id="IPR035914">
    <property type="entry name" value="Sperma_CUB_dom_sf"/>
</dbReference>
<dbReference type="FunFam" id="2.60.120.290:FF:000003">
    <property type="entry name" value="Neuropilin"/>
    <property type="match status" value="1"/>
</dbReference>
<evidence type="ECO:0000256" key="1">
    <source>
        <dbReference type="ARBA" id="ARBA00022729"/>
    </source>
</evidence>
<protein>
    <submittedName>
        <fullName evidence="7">Cubilin</fullName>
    </submittedName>
</protein>
<dbReference type="SUPFAM" id="SSF49854">
    <property type="entry name" value="Spermadhesin, CUB domain"/>
    <property type="match status" value="5"/>
</dbReference>
<evidence type="ECO:0000256" key="5">
    <source>
        <dbReference type="PROSITE-ProRule" id="PRU00059"/>
    </source>
</evidence>
<keyword evidence="1" id="KW-0732">Signal</keyword>
<evidence type="ECO:0000313" key="8">
    <source>
        <dbReference type="Proteomes" id="UP001054945"/>
    </source>
</evidence>
<feature type="domain" description="CUB" evidence="6">
    <location>
        <begin position="119"/>
        <end position="189"/>
    </location>
</feature>
<evidence type="ECO:0000256" key="3">
    <source>
        <dbReference type="ARBA" id="ARBA00023157"/>
    </source>
</evidence>
<dbReference type="InterPro" id="IPR000859">
    <property type="entry name" value="CUB_dom"/>
</dbReference>
<feature type="domain" description="CUB" evidence="6">
    <location>
        <begin position="6"/>
        <end position="117"/>
    </location>
</feature>
<feature type="domain" description="CUB" evidence="6">
    <location>
        <begin position="193"/>
        <end position="310"/>
    </location>
</feature>
<keyword evidence="4" id="KW-0325">Glycoprotein</keyword>
<organism evidence="7 8">
    <name type="scientific">Caerostris extrusa</name>
    <name type="common">Bark spider</name>
    <name type="synonym">Caerostris bankana</name>
    <dbReference type="NCBI Taxonomy" id="172846"/>
    <lineage>
        <taxon>Eukaryota</taxon>
        <taxon>Metazoa</taxon>
        <taxon>Ecdysozoa</taxon>
        <taxon>Arthropoda</taxon>
        <taxon>Chelicerata</taxon>
        <taxon>Arachnida</taxon>
        <taxon>Araneae</taxon>
        <taxon>Araneomorphae</taxon>
        <taxon>Entelegynae</taxon>
        <taxon>Araneoidea</taxon>
        <taxon>Araneidae</taxon>
        <taxon>Caerostris</taxon>
    </lineage>
</organism>
<sequence>MYSAACGGNFTDASGEIFSPHYPNDYDNNLNCEYTIGKPNQYVSLSFDDNFGIESHNECNFDFITINYSNVSTETQQGPMCGSTPPAERTLLAPVTLRFVTDISYTAHGFKARYEIMNCGATLTESSGVISTPRTPYSFMKEFTRFELELNYMCWQDYVEIRDGLDEGPVIGKICGNRTNVVKSTGNSINQGCGGYINASSGTIQSLDANSDGFYEPNLDCSWYIVSNADGQVLHVIFDNFDVERSPNNTCIYDYVELREGIRPETGVIGRYCGSSIPIGLITSGNTLNVLFHTDDRTNKEGFTLRFQSIASPCGPSALQSRPEAQTLTSINYPNQYPVNIRCSWTISRPDTSDGMRKGSVQLTVNQLDVPCNGDYLEIQKMKVNYHVTRSRYRNRRRYMATPLKLCGSTPVHDIIAPSGLTIFFHSDAINNTARGFSISYKDANCSRVYTAEYGIISNSEYPGRYNAQRNCAITITTTPGKTISAYFSRMEMYSTQSNCLQTRLKVFDGQDNASAVIGSYCGYDVPNPIFSSGNSLYIESTMQHSIGIVLPDIHGNRPR</sequence>
<feature type="domain" description="CUB" evidence="6">
    <location>
        <begin position="446"/>
        <end position="560"/>
    </location>
</feature>
<dbReference type="FunFam" id="2.60.120.290:FF:000005">
    <property type="entry name" value="Procollagen C-endopeptidase enhancer 1"/>
    <property type="match status" value="1"/>
</dbReference>
<accession>A0AAV4MAA1</accession>
<keyword evidence="8" id="KW-1185">Reference proteome</keyword>
<reference evidence="7 8" key="1">
    <citation type="submission" date="2021-06" db="EMBL/GenBank/DDBJ databases">
        <title>Caerostris extrusa draft genome.</title>
        <authorList>
            <person name="Kono N."/>
            <person name="Arakawa K."/>
        </authorList>
    </citation>
    <scope>NUCLEOTIDE SEQUENCE [LARGE SCALE GENOMIC DNA]</scope>
</reference>
<comment type="caution">
    <text evidence="7">The sequence shown here is derived from an EMBL/GenBank/DDBJ whole genome shotgun (WGS) entry which is preliminary data.</text>
</comment>
<feature type="domain" description="CUB" evidence="6">
    <location>
        <begin position="314"/>
        <end position="444"/>
    </location>
</feature>
<evidence type="ECO:0000256" key="2">
    <source>
        <dbReference type="ARBA" id="ARBA00022737"/>
    </source>
</evidence>
<name>A0AAV4MAA1_CAEEX</name>
<comment type="caution">
    <text evidence="5">Lacks conserved residue(s) required for the propagation of feature annotation.</text>
</comment>
<evidence type="ECO:0000259" key="6">
    <source>
        <dbReference type="PROSITE" id="PS01180"/>
    </source>
</evidence>
<proteinExistence type="predicted"/>
<dbReference type="EMBL" id="BPLR01002037">
    <property type="protein sequence ID" value="GIX69294.1"/>
    <property type="molecule type" value="Genomic_DNA"/>
</dbReference>